<evidence type="ECO:0000313" key="2">
    <source>
        <dbReference type="Proteomes" id="UP000439752"/>
    </source>
</evidence>
<gene>
    <name evidence="1" type="ORF">EXIGUO9Y_270017</name>
</gene>
<dbReference type="RefSeq" id="WP_029331456.1">
    <property type="nucleotide sequence ID" value="NZ_LR732312.1"/>
</dbReference>
<protein>
    <submittedName>
        <fullName evidence="1">Uncharacterized protein</fullName>
    </submittedName>
</protein>
<dbReference type="InterPro" id="IPR045527">
    <property type="entry name" value="DUF6470"/>
</dbReference>
<dbReference type="EMBL" id="CABWKQ010000020">
    <property type="protein sequence ID" value="VWX35865.1"/>
    <property type="molecule type" value="Genomic_DNA"/>
</dbReference>
<dbReference type="Pfam" id="PF20074">
    <property type="entry name" value="DUF6470"/>
    <property type="match status" value="1"/>
</dbReference>
<name>A0A653I9W2_9BACL</name>
<dbReference type="Proteomes" id="UP000439752">
    <property type="component" value="Unassembled WGS sequence"/>
</dbReference>
<reference evidence="1 2" key="1">
    <citation type="submission" date="2019-10" db="EMBL/GenBank/DDBJ databases">
        <authorList>
            <person name="Karimi E."/>
        </authorList>
    </citation>
    <scope>NUCLEOTIDE SEQUENCE [LARGE SCALE GENOMIC DNA]</scope>
    <source>
        <strain evidence="1">Exiguobacterium sp. 9Y</strain>
    </source>
</reference>
<dbReference type="AlphaFoldDB" id="A0A653I9W2"/>
<evidence type="ECO:0000313" key="1">
    <source>
        <dbReference type="EMBL" id="VWX35865.1"/>
    </source>
</evidence>
<accession>A0A653I9W2</accession>
<keyword evidence="2" id="KW-1185">Reference proteome</keyword>
<proteinExistence type="predicted"/>
<sequence length="192" mass="21402">MNLPHLEMRQTSAKIGINTTRATLEQHQQQASLSIEQPKGELSLETVAARLEIDSSQAWTEIGRIPAFESVQRYADYGRQMGQQAVGRAAAEGDQLMRIEQRGDAVARIATSRQAPPAEVTTLGFTPRSLDRVKINYTPAEVRVNYTAQKPQIDVEMHRPELNVTPGTTEIYLREQNQLDMWPVGGIFDGEG</sequence>
<organism evidence="1 2">
    <name type="scientific">Exiguobacterium oxidotolerans</name>
    <dbReference type="NCBI Taxonomy" id="223958"/>
    <lineage>
        <taxon>Bacteria</taxon>
        <taxon>Bacillati</taxon>
        <taxon>Bacillota</taxon>
        <taxon>Bacilli</taxon>
        <taxon>Bacillales</taxon>
        <taxon>Bacillales Family XII. Incertae Sedis</taxon>
        <taxon>Exiguobacterium</taxon>
    </lineage>
</organism>